<dbReference type="Gene3D" id="3.30.10.20">
    <property type="match status" value="4"/>
</dbReference>
<evidence type="ECO:0000256" key="7">
    <source>
        <dbReference type="SAM" id="Phobius"/>
    </source>
</evidence>
<organism evidence="12">
    <name type="scientific">freshwater metagenome</name>
    <dbReference type="NCBI Taxonomy" id="449393"/>
    <lineage>
        <taxon>unclassified sequences</taxon>
        <taxon>metagenomes</taxon>
        <taxon>ecological metagenomes</taxon>
    </lineage>
</organism>
<evidence type="ECO:0000313" key="11">
    <source>
        <dbReference type="EMBL" id="CAB4819000.1"/>
    </source>
</evidence>
<dbReference type="SMART" id="SM00220">
    <property type="entry name" value="S_TKc"/>
    <property type="match status" value="1"/>
</dbReference>
<dbReference type="FunFam" id="3.30.200.20:FF:000035">
    <property type="entry name" value="Serine/threonine protein kinase Stk1"/>
    <property type="match status" value="1"/>
</dbReference>
<dbReference type="Pfam" id="PF03793">
    <property type="entry name" value="PASTA"/>
    <property type="match status" value="3"/>
</dbReference>
<dbReference type="EMBL" id="CAEZYR010000061">
    <property type="protein sequence ID" value="CAB4749416.1"/>
    <property type="molecule type" value="Genomic_DNA"/>
</dbReference>
<dbReference type="GO" id="GO:0005524">
    <property type="term" value="F:ATP binding"/>
    <property type="evidence" value="ECO:0007669"/>
    <property type="project" value="UniProtKB-KW"/>
</dbReference>
<evidence type="ECO:0000256" key="4">
    <source>
        <dbReference type="ARBA" id="ARBA00022741"/>
    </source>
</evidence>
<gene>
    <name evidence="10" type="ORF">UFOPK2754_01715</name>
    <name evidence="11" type="ORF">UFOPK3139_00579</name>
    <name evidence="12" type="ORF">UFOPK3543_00629</name>
    <name evidence="13" type="ORF">UFOPK3967_01027</name>
</gene>
<keyword evidence="5" id="KW-0418">Kinase</keyword>
<dbReference type="SMART" id="SM00740">
    <property type="entry name" value="PASTA"/>
    <property type="match status" value="4"/>
</dbReference>
<keyword evidence="7" id="KW-0472">Membrane</keyword>
<dbReference type="PROSITE" id="PS51178">
    <property type="entry name" value="PASTA"/>
    <property type="match status" value="4"/>
</dbReference>
<dbReference type="InterPro" id="IPR017441">
    <property type="entry name" value="Protein_kinase_ATP_BS"/>
</dbReference>
<keyword evidence="6" id="KW-0067">ATP-binding</keyword>
<keyword evidence="7" id="KW-0812">Transmembrane</keyword>
<dbReference type="EMBL" id="CAFABA010000015">
    <property type="protein sequence ID" value="CAB4819000.1"/>
    <property type="molecule type" value="Genomic_DNA"/>
</dbReference>
<dbReference type="Pfam" id="PF00069">
    <property type="entry name" value="Pkinase"/>
    <property type="match status" value="1"/>
</dbReference>
<dbReference type="Gene3D" id="1.10.510.10">
    <property type="entry name" value="Transferase(Phosphotransferase) domain 1"/>
    <property type="match status" value="1"/>
</dbReference>
<dbReference type="EMBL" id="CAFBMH010000014">
    <property type="protein sequence ID" value="CAB4896847.1"/>
    <property type="molecule type" value="Genomic_DNA"/>
</dbReference>
<dbReference type="AlphaFoldDB" id="A0A6J7FMZ9"/>
<feature type="domain" description="PASTA" evidence="9">
    <location>
        <begin position="508"/>
        <end position="576"/>
    </location>
</feature>
<feature type="domain" description="PASTA" evidence="9">
    <location>
        <begin position="441"/>
        <end position="507"/>
    </location>
</feature>
<evidence type="ECO:0000313" key="13">
    <source>
        <dbReference type="EMBL" id="CAB4991402.1"/>
    </source>
</evidence>
<evidence type="ECO:0000256" key="2">
    <source>
        <dbReference type="ARBA" id="ARBA00022679"/>
    </source>
</evidence>
<keyword evidence="1" id="KW-0723">Serine/threonine-protein kinase</keyword>
<evidence type="ECO:0000313" key="10">
    <source>
        <dbReference type="EMBL" id="CAB4749416.1"/>
    </source>
</evidence>
<dbReference type="SUPFAM" id="SSF56112">
    <property type="entry name" value="Protein kinase-like (PK-like)"/>
    <property type="match status" value="1"/>
</dbReference>
<name>A0A6J7FMZ9_9ZZZZ</name>
<dbReference type="CDD" id="cd06577">
    <property type="entry name" value="PASTA_pknB"/>
    <property type="match status" value="4"/>
</dbReference>
<keyword evidence="7" id="KW-1133">Transmembrane helix</keyword>
<dbReference type="Gene3D" id="3.30.200.20">
    <property type="entry name" value="Phosphorylase Kinase, domain 1"/>
    <property type="match status" value="1"/>
</dbReference>
<dbReference type="PROSITE" id="PS00108">
    <property type="entry name" value="PROTEIN_KINASE_ST"/>
    <property type="match status" value="1"/>
</dbReference>
<feature type="domain" description="PASTA" evidence="9">
    <location>
        <begin position="373"/>
        <end position="440"/>
    </location>
</feature>
<evidence type="ECO:0000256" key="5">
    <source>
        <dbReference type="ARBA" id="ARBA00022777"/>
    </source>
</evidence>
<reference evidence="12" key="1">
    <citation type="submission" date="2020-05" db="EMBL/GenBank/DDBJ databases">
        <authorList>
            <person name="Chiriac C."/>
            <person name="Salcher M."/>
            <person name="Ghai R."/>
            <person name="Kavagutti S V."/>
        </authorList>
    </citation>
    <scope>NUCLEOTIDE SEQUENCE</scope>
</reference>
<protein>
    <submittedName>
        <fullName evidence="12">Unannotated protein</fullName>
    </submittedName>
</protein>
<feature type="transmembrane region" description="Helical" evidence="7">
    <location>
        <begin position="348"/>
        <end position="370"/>
    </location>
</feature>
<dbReference type="InterPro" id="IPR011009">
    <property type="entry name" value="Kinase-like_dom_sf"/>
</dbReference>
<evidence type="ECO:0000256" key="3">
    <source>
        <dbReference type="ARBA" id="ARBA00022737"/>
    </source>
</evidence>
<dbReference type="CDD" id="cd14014">
    <property type="entry name" value="STKc_PknB_like"/>
    <property type="match status" value="1"/>
</dbReference>
<dbReference type="PROSITE" id="PS50011">
    <property type="entry name" value="PROTEIN_KINASE_DOM"/>
    <property type="match status" value="1"/>
</dbReference>
<keyword evidence="4" id="KW-0547">Nucleotide-binding</keyword>
<evidence type="ECO:0000256" key="1">
    <source>
        <dbReference type="ARBA" id="ARBA00022527"/>
    </source>
</evidence>
<feature type="domain" description="Protein kinase" evidence="8">
    <location>
        <begin position="30"/>
        <end position="292"/>
    </location>
</feature>
<dbReference type="EMBL" id="CAFBOS010000049">
    <property type="protein sequence ID" value="CAB4991402.1"/>
    <property type="molecule type" value="Genomic_DNA"/>
</dbReference>
<dbReference type="PROSITE" id="PS00107">
    <property type="entry name" value="PROTEIN_KINASE_ATP"/>
    <property type="match status" value="1"/>
</dbReference>
<dbReference type="InterPro" id="IPR005543">
    <property type="entry name" value="PASTA_dom"/>
</dbReference>
<feature type="domain" description="PASTA" evidence="9">
    <location>
        <begin position="577"/>
        <end position="639"/>
    </location>
</feature>
<dbReference type="GO" id="GO:0004674">
    <property type="term" value="F:protein serine/threonine kinase activity"/>
    <property type="evidence" value="ECO:0007669"/>
    <property type="project" value="UniProtKB-KW"/>
</dbReference>
<keyword evidence="3" id="KW-0677">Repeat</keyword>
<dbReference type="PANTHER" id="PTHR43289">
    <property type="entry name" value="MITOGEN-ACTIVATED PROTEIN KINASE KINASE KINASE 20-RELATED"/>
    <property type="match status" value="1"/>
</dbReference>
<evidence type="ECO:0000313" key="12">
    <source>
        <dbReference type="EMBL" id="CAB4896847.1"/>
    </source>
</evidence>
<accession>A0A6J7FMZ9</accession>
<dbReference type="PANTHER" id="PTHR43289:SF6">
    <property type="entry name" value="SERINE_THREONINE-PROTEIN KINASE NEKL-3"/>
    <property type="match status" value="1"/>
</dbReference>
<proteinExistence type="predicted"/>
<keyword evidence="2" id="KW-0808">Transferase</keyword>
<evidence type="ECO:0000259" key="8">
    <source>
        <dbReference type="PROSITE" id="PS50011"/>
    </source>
</evidence>
<dbReference type="InterPro" id="IPR000719">
    <property type="entry name" value="Prot_kinase_dom"/>
</dbReference>
<dbReference type="InterPro" id="IPR008271">
    <property type="entry name" value="Ser/Thr_kinase_AS"/>
</dbReference>
<evidence type="ECO:0000256" key="6">
    <source>
        <dbReference type="ARBA" id="ARBA00022840"/>
    </source>
</evidence>
<evidence type="ECO:0000259" key="9">
    <source>
        <dbReference type="PROSITE" id="PS51178"/>
    </source>
</evidence>
<sequence length="640" mass="68054">MPPPPTARRVVCEAVATSNELIGRVLGGRYRLRALVGTGASAQVFLADDTTLRRQVAVKVLHASLAHDETFLRRFRQEAQAAAALNNPNVLSVFDWGHDELPYIVTEYLAGGSLRSMLDAGHRLSLSQTLLVGLEAARGLEYAHRRGLVHRDVKPANLLFDEDRRLRIADFGLARALAEAGVTEPAGSIVGTVRYASPEQAKGETLSGKTDVYSLALVLAECVTGEVPFAADTTLGTLLARVDQPVPVPAALGPLRTALERAGQPDPNDRPDAEEFAIALMSVAEDLRRPELLPIVGALVGAEDKVRQDLTMVRPLSDEEVPAGMALDAPPIDEVVPNISVDDDRRRWPWVLLGFLLLAGAATGGAFAYVASRTVSHVMPELVGRDLAELQQVALDNDWILGSPNALRSDQIKAGQIISVTPPAGTKLAEGQTVEYTVSIGPEPVPIPKLDGATLAEASTELAKVRLRLGEPVYDFSETVGAGKIIRVEDAGTKAPPDTAVIVRVSDGPTPRTIPNGLLDQPVAVVLAKLTELKLVPAAPVEEFNETIVKGNVIRLDPATGTQVPRDSAVTVFVSKGPEPKPIPNLFGFTVLQAAAKLREAGFDVGDTKGAADRQVQATDPPVGALRVPGTKVDIITSTR</sequence>